<organism evidence="1 2">
    <name type="scientific">Microdochium trichocladiopsis</name>
    <dbReference type="NCBI Taxonomy" id="1682393"/>
    <lineage>
        <taxon>Eukaryota</taxon>
        <taxon>Fungi</taxon>
        <taxon>Dikarya</taxon>
        <taxon>Ascomycota</taxon>
        <taxon>Pezizomycotina</taxon>
        <taxon>Sordariomycetes</taxon>
        <taxon>Xylariomycetidae</taxon>
        <taxon>Xylariales</taxon>
        <taxon>Microdochiaceae</taxon>
        <taxon>Microdochium</taxon>
    </lineage>
</organism>
<evidence type="ECO:0000313" key="1">
    <source>
        <dbReference type="EMBL" id="KAH7025949.1"/>
    </source>
</evidence>
<dbReference type="GeneID" id="70184268"/>
<proteinExistence type="predicted"/>
<name>A0A9P8Y1P8_9PEZI</name>
<protein>
    <submittedName>
        <fullName evidence="1">Uncharacterized protein</fullName>
    </submittedName>
</protein>
<evidence type="ECO:0000313" key="2">
    <source>
        <dbReference type="Proteomes" id="UP000756346"/>
    </source>
</evidence>
<dbReference type="EMBL" id="JAGTJQ010000008">
    <property type="protein sequence ID" value="KAH7025949.1"/>
    <property type="molecule type" value="Genomic_DNA"/>
</dbReference>
<dbReference type="RefSeq" id="XP_046009166.1">
    <property type="nucleotide sequence ID" value="XM_046154722.1"/>
</dbReference>
<dbReference type="Proteomes" id="UP000756346">
    <property type="component" value="Unassembled WGS sequence"/>
</dbReference>
<sequence>MMLPVIRDDSCHASLVQLACSESSAQFSSGAARALLCPLSHSPDSLDTRVGRNKRFTFFPFSLFINLITLPKTVATTSALLTDRLLSPVGGLRTGLSKTSFSPRRNTMQYLLPPKWKLPQLNHPCRADGLSSQEFAARHLHHADEDDRARRVWGDARLRSNRHGCIRIPKPLPGTGSPCGMFSGC</sequence>
<gene>
    <name evidence="1" type="ORF">B0I36DRAFT_329522</name>
</gene>
<dbReference type="AlphaFoldDB" id="A0A9P8Y1P8"/>
<keyword evidence="2" id="KW-1185">Reference proteome</keyword>
<comment type="caution">
    <text evidence="1">The sequence shown here is derived from an EMBL/GenBank/DDBJ whole genome shotgun (WGS) entry which is preliminary data.</text>
</comment>
<accession>A0A9P8Y1P8</accession>
<reference evidence="1" key="1">
    <citation type="journal article" date="2021" name="Nat. Commun.">
        <title>Genetic determinants of endophytism in the Arabidopsis root mycobiome.</title>
        <authorList>
            <person name="Mesny F."/>
            <person name="Miyauchi S."/>
            <person name="Thiergart T."/>
            <person name="Pickel B."/>
            <person name="Atanasova L."/>
            <person name="Karlsson M."/>
            <person name="Huettel B."/>
            <person name="Barry K.W."/>
            <person name="Haridas S."/>
            <person name="Chen C."/>
            <person name="Bauer D."/>
            <person name="Andreopoulos W."/>
            <person name="Pangilinan J."/>
            <person name="LaButti K."/>
            <person name="Riley R."/>
            <person name="Lipzen A."/>
            <person name="Clum A."/>
            <person name="Drula E."/>
            <person name="Henrissat B."/>
            <person name="Kohler A."/>
            <person name="Grigoriev I.V."/>
            <person name="Martin F.M."/>
            <person name="Hacquard S."/>
        </authorList>
    </citation>
    <scope>NUCLEOTIDE SEQUENCE</scope>
    <source>
        <strain evidence="1">MPI-CAGE-CH-0230</strain>
    </source>
</reference>